<gene>
    <name evidence="1" type="ORF">Ctob_005861</name>
</gene>
<sequence length="214" mass="22688">MPAPLPGVPSSAFPPPPAVSSPPPAASLASLPIEVLAEHLPSSALLGISACCNALRAATLADDVWRVVLMRERGFTTAGIDAWQRGGGVVRGVCGRSRYPSWFPHTLLACWHYCTFLHEVLEIELYRPPLRALDGPASSPQLYDVRLCLELANGFPMPTWVFFMPVATCDAGDRPLAESAPWETPSTARATASSGSVAAVALAGGVAHAPYERM</sequence>
<comment type="caution">
    <text evidence="1">The sequence shown here is derived from an EMBL/GenBank/DDBJ whole genome shotgun (WGS) entry which is preliminary data.</text>
</comment>
<organism evidence="1 2">
    <name type="scientific">Chrysochromulina tobinii</name>
    <dbReference type="NCBI Taxonomy" id="1460289"/>
    <lineage>
        <taxon>Eukaryota</taxon>
        <taxon>Haptista</taxon>
        <taxon>Haptophyta</taxon>
        <taxon>Prymnesiophyceae</taxon>
        <taxon>Prymnesiales</taxon>
        <taxon>Chrysochromulinaceae</taxon>
        <taxon>Chrysochromulina</taxon>
    </lineage>
</organism>
<proteinExistence type="predicted"/>
<dbReference type="Proteomes" id="UP000037460">
    <property type="component" value="Unassembled WGS sequence"/>
</dbReference>
<dbReference type="AlphaFoldDB" id="A0A0M0JFK9"/>
<dbReference type="EMBL" id="JWZX01003014">
    <property type="protein sequence ID" value="KOO25152.1"/>
    <property type="molecule type" value="Genomic_DNA"/>
</dbReference>
<keyword evidence="2" id="KW-1185">Reference proteome</keyword>
<evidence type="ECO:0008006" key="3">
    <source>
        <dbReference type="Google" id="ProtNLM"/>
    </source>
</evidence>
<name>A0A0M0JFK9_9EUKA</name>
<evidence type="ECO:0000313" key="2">
    <source>
        <dbReference type="Proteomes" id="UP000037460"/>
    </source>
</evidence>
<dbReference type="InterPro" id="IPR036047">
    <property type="entry name" value="F-box-like_dom_sf"/>
</dbReference>
<accession>A0A0M0JFK9</accession>
<evidence type="ECO:0000313" key="1">
    <source>
        <dbReference type="EMBL" id="KOO25152.1"/>
    </source>
</evidence>
<protein>
    <recommendedName>
        <fullName evidence="3">F-box domain-containing protein</fullName>
    </recommendedName>
</protein>
<dbReference type="SUPFAM" id="SSF81383">
    <property type="entry name" value="F-box domain"/>
    <property type="match status" value="1"/>
</dbReference>
<reference evidence="2" key="1">
    <citation type="journal article" date="2015" name="PLoS Genet.">
        <title>Genome Sequence and Transcriptome Analyses of Chrysochromulina tobin: Metabolic Tools for Enhanced Algal Fitness in the Prominent Order Prymnesiales (Haptophyceae).</title>
        <authorList>
            <person name="Hovde B.T."/>
            <person name="Deodato C.R."/>
            <person name="Hunsperger H.M."/>
            <person name="Ryken S.A."/>
            <person name="Yost W."/>
            <person name="Jha R.K."/>
            <person name="Patterson J."/>
            <person name="Monnat R.J. Jr."/>
            <person name="Barlow S.B."/>
            <person name="Starkenburg S.R."/>
            <person name="Cattolico R.A."/>
        </authorList>
    </citation>
    <scope>NUCLEOTIDE SEQUENCE</scope>
    <source>
        <strain evidence="2">CCMP291</strain>
    </source>
</reference>